<evidence type="ECO:0000256" key="8">
    <source>
        <dbReference type="SAM" id="Phobius"/>
    </source>
</evidence>
<evidence type="ECO:0000313" key="12">
    <source>
        <dbReference type="Proteomes" id="UP001338582"/>
    </source>
</evidence>
<dbReference type="AlphaFoldDB" id="A0AAX4HFM6"/>
<dbReference type="GO" id="GO:0006874">
    <property type="term" value="P:intracellular calcium ion homeostasis"/>
    <property type="evidence" value="ECO:0007669"/>
    <property type="project" value="TreeGrafter"/>
</dbReference>
<dbReference type="RefSeq" id="XP_062879642.1">
    <property type="nucleotide sequence ID" value="XM_063023572.1"/>
</dbReference>
<feature type="transmembrane region" description="Helical" evidence="8">
    <location>
        <begin position="608"/>
        <end position="629"/>
    </location>
</feature>
<keyword evidence="6 8" id="KW-0472">Membrane</keyword>
<feature type="transmembrane region" description="Helical" evidence="8">
    <location>
        <begin position="468"/>
        <end position="485"/>
    </location>
</feature>
<dbReference type="Pfam" id="PF01699">
    <property type="entry name" value="Na_Ca_ex"/>
    <property type="match status" value="2"/>
</dbReference>
<dbReference type="GeneID" id="88175703"/>
<feature type="transmembrane region" description="Helical" evidence="8">
    <location>
        <begin position="211"/>
        <end position="231"/>
    </location>
</feature>
<proteinExistence type="inferred from homology"/>
<feature type="signal peptide" evidence="9">
    <location>
        <begin position="1"/>
        <end position="17"/>
    </location>
</feature>
<feature type="transmembrane region" description="Helical" evidence="8">
    <location>
        <begin position="154"/>
        <end position="175"/>
    </location>
</feature>
<feature type="transmembrane region" description="Helical" evidence="8">
    <location>
        <begin position="187"/>
        <end position="205"/>
    </location>
</feature>
<comment type="similarity">
    <text evidence="2">Belongs to the Ca(2+):cation antiporter (CaCA) (TC 2.A.19) family.</text>
</comment>
<keyword evidence="5 8" id="KW-1133">Transmembrane helix</keyword>
<comment type="subcellular location">
    <subcellularLocation>
        <location evidence="1">Membrane</location>
        <topology evidence="1">Multi-pass membrane protein</topology>
    </subcellularLocation>
</comment>
<accession>A0AAX4HFM6</accession>
<gene>
    <name evidence="11" type="ORF">PUMCH_004643</name>
</gene>
<dbReference type="PANTHER" id="PTHR12266:SF0">
    <property type="entry name" value="MITOCHONDRIAL SODIUM_CALCIUM EXCHANGER PROTEIN"/>
    <property type="match status" value="1"/>
</dbReference>
<feature type="transmembrane region" description="Helical" evidence="8">
    <location>
        <begin position="641"/>
        <end position="658"/>
    </location>
</feature>
<feature type="transmembrane region" description="Helical" evidence="8">
    <location>
        <begin position="79"/>
        <end position="99"/>
    </location>
</feature>
<evidence type="ECO:0000256" key="5">
    <source>
        <dbReference type="ARBA" id="ARBA00022989"/>
    </source>
</evidence>
<dbReference type="Gene3D" id="1.20.1420.30">
    <property type="entry name" value="NCX, central ion-binding region"/>
    <property type="match status" value="2"/>
</dbReference>
<evidence type="ECO:0000256" key="9">
    <source>
        <dbReference type="SAM" id="SignalP"/>
    </source>
</evidence>
<reference evidence="11 12" key="1">
    <citation type="submission" date="2023-10" db="EMBL/GenBank/DDBJ databases">
        <title>Draft Genome Sequence of Candida saopaulonensis from a very Premature Infant with Sepsis.</title>
        <authorList>
            <person name="Ning Y."/>
            <person name="Dai R."/>
            <person name="Xiao M."/>
            <person name="Xu Y."/>
            <person name="Yan Q."/>
            <person name="Zhang L."/>
        </authorList>
    </citation>
    <scope>NUCLEOTIDE SEQUENCE [LARGE SCALE GENOMIC DNA]</scope>
    <source>
        <strain evidence="11 12">19XY460</strain>
    </source>
</reference>
<dbReference type="PANTHER" id="PTHR12266">
    <property type="entry name" value="NA+/CA2+ K+ INDEPENDENT EXCHANGER"/>
    <property type="match status" value="1"/>
</dbReference>
<feature type="domain" description="Sodium/calcium exchanger membrane region" evidence="10">
    <location>
        <begin position="86"/>
        <end position="225"/>
    </location>
</feature>
<dbReference type="Proteomes" id="UP001338582">
    <property type="component" value="Chromosome 6"/>
</dbReference>
<dbReference type="InterPro" id="IPR051359">
    <property type="entry name" value="CaCA_antiporter"/>
</dbReference>
<dbReference type="InterPro" id="IPR044880">
    <property type="entry name" value="NCX_ion-bd_dom_sf"/>
</dbReference>
<keyword evidence="3" id="KW-0813">Transport</keyword>
<keyword evidence="12" id="KW-1185">Reference proteome</keyword>
<keyword evidence="4 8" id="KW-0812">Transmembrane</keyword>
<feature type="compositionally biased region" description="Acidic residues" evidence="7">
    <location>
        <begin position="252"/>
        <end position="263"/>
    </location>
</feature>
<feature type="region of interest" description="Disordered" evidence="7">
    <location>
        <begin position="252"/>
        <end position="271"/>
    </location>
</feature>
<dbReference type="EMBL" id="CP138899">
    <property type="protein sequence ID" value="WPK27264.1"/>
    <property type="molecule type" value="Genomic_DNA"/>
</dbReference>
<evidence type="ECO:0000256" key="3">
    <source>
        <dbReference type="ARBA" id="ARBA00022448"/>
    </source>
</evidence>
<keyword evidence="9" id="KW-0732">Signal</keyword>
<evidence type="ECO:0000313" key="11">
    <source>
        <dbReference type="EMBL" id="WPK27264.1"/>
    </source>
</evidence>
<evidence type="ECO:0000256" key="4">
    <source>
        <dbReference type="ARBA" id="ARBA00022692"/>
    </source>
</evidence>
<organism evidence="11 12">
    <name type="scientific">Australozyma saopauloensis</name>
    <dbReference type="NCBI Taxonomy" id="291208"/>
    <lineage>
        <taxon>Eukaryota</taxon>
        <taxon>Fungi</taxon>
        <taxon>Dikarya</taxon>
        <taxon>Ascomycota</taxon>
        <taxon>Saccharomycotina</taxon>
        <taxon>Pichiomycetes</taxon>
        <taxon>Metschnikowiaceae</taxon>
        <taxon>Australozyma</taxon>
    </lineage>
</organism>
<evidence type="ECO:0000256" key="1">
    <source>
        <dbReference type="ARBA" id="ARBA00004141"/>
    </source>
</evidence>
<evidence type="ECO:0000256" key="2">
    <source>
        <dbReference type="ARBA" id="ARBA00008170"/>
    </source>
</evidence>
<name>A0AAX4HFM6_9ASCO</name>
<evidence type="ECO:0000256" key="6">
    <source>
        <dbReference type="ARBA" id="ARBA00023136"/>
    </source>
</evidence>
<evidence type="ECO:0000259" key="10">
    <source>
        <dbReference type="Pfam" id="PF01699"/>
    </source>
</evidence>
<dbReference type="KEGG" id="asau:88175703"/>
<dbReference type="InterPro" id="IPR004837">
    <property type="entry name" value="NaCa_Exmemb"/>
</dbReference>
<dbReference type="GO" id="GO:0016020">
    <property type="term" value="C:membrane"/>
    <property type="evidence" value="ECO:0007669"/>
    <property type="project" value="UniProtKB-SubCell"/>
</dbReference>
<dbReference type="GO" id="GO:0008324">
    <property type="term" value="F:monoatomic cation transmembrane transporter activity"/>
    <property type="evidence" value="ECO:0007669"/>
    <property type="project" value="TreeGrafter"/>
</dbReference>
<feature type="domain" description="Sodium/calcium exchanger membrane region" evidence="10">
    <location>
        <begin position="508"/>
        <end position="655"/>
    </location>
</feature>
<protein>
    <recommendedName>
        <fullName evidence="10">Sodium/calcium exchanger membrane region domain-containing protein</fullName>
    </recommendedName>
</protein>
<feature type="chain" id="PRO_5043410677" description="Sodium/calcium exchanger membrane region domain-containing protein" evidence="9">
    <location>
        <begin position="18"/>
        <end position="659"/>
    </location>
</feature>
<sequence>MKLPLLILLLPAVLVSAEYIQSEFETLHVLKNPHACSELYKLPTAEQCQFVKQNCSLPEDSAGLINYVKLYYCSLARHWALAVVSLSLVVSFFSLAHAASEFLCPNLYAISKLLALSDNLLGLTLLAFGNGSADIFSTYHALQTGSIGLATSELISAALFILTVVVGSISIAKPFKVPRFFFFRDTFFYLLISSLVLSILVYGAITYLTASAFIVCYVVYVAFAVYSHSYLSKLVRTLTNIAHVRSNYAWNPDEETSESDGEGPDFPSINQLTHNLDNEEEAIDDEFAEFLASHPHPTLEERIPIATGSYALKLLLKQLMKHSSGLIAKEPRSVTLSPELSPEPEVNSPQLGPPLRLGSSEYLLEQTEIVHRSLWRQLLPEIYPGQSLLLQLYLIITAPANILLKLTIPNRAACLLYCQKLESYNEVENLGMTVSDDEEEYDFTSDSILFRTQIVCSAIMLSIKIQEGIFLSVGIIAAAVALVFFTPSEGPKLQVNVKQHKAWNYFGSALGFCTSLMWVSVFASEIVTALKAAGSIFAVGDDKVGATLFAFGNSIGDLASNLSIARMGMPVMAFSACFGGPLLSICSLGLSATIIMAKTNRTSIPIHFSIVLKVTIFALISTLAFLVVFIPRNNWMFDKKVGAMLIAWWVVLMSTVLIF</sequence>
<feature type="transmembrane region" description="Helical" evidence="8">
    <location>
        <begin position="505"/>
        <end position="523"/>
    </location>
</feature>
<evidence type="ECO:0000256" key="7">
    <source>
        <dbReference type="SAM" id="MobiDB-lite"/>
    </source>
</evidence>
<feature type="transmembrane region" description="Helical" evidence="8">
    <location>
        <begin position="571"/>
        <end position="596"/>
    </location>
</feature>